<dbReference type="GO" id="GO:0008747">
    <property type="term" value="F:N-acetylneuraminate lyase activity"/>
    <property type="evidence" value="ECO:0007669"/>
    <property type="project" value="UniProtKB-EC"/>
</dbReference>
<evidence type="ECO:0000256" key="10">
    <source>
        <dbReference type="ARBA" id="ARBA00044906"/>
    </source>
</evidence>
<comment type="catalytic activity">
    <reaction evidence="10">
        <text>aceneuramate = aldehydo-N-acetyl-D-mannosamine + pyruvate</text>
        <dbReference type="Rhea" id="RHEA:23296"/>
        <dbReference type="ChEBI" id="CHEBI:15361"/>
        <dbReference type="ChEBI" id="CHEBI:17122"/>
        <dbReference type="ChEBI" id="CHEBI:173083"/>
        <dbReference type="EC" id="4.1.3.3"/>
    </reaction>
</comment>
<evidence type="ECO:0000256" key="8">
    <source>
        <dbReference type="ARBA" id="ARBA00023270"/>
    </source>
</evidence>
<keyword evidence="12" id="KW-1185">Reference proteome</keyword>
<dbReference type="PANTHER" id="PTHR12128:SF21">
    <property type="entry name" value="N-ACETYLNEURAMINATE LYASE"/>
    <property type="match status" value="1"/>
</dbReference>
<evidence type="ECO:0000256" key="2">
    <source>
        <dbReference type="ARBA" id="ARBA00004878"/>
    </source>
</evidence>
<gene>
    <name evidence="11" type="ORF">PODLI_1B004865</name>
</gene>
<evidence type="ECO:0000256" key="1">
    <source>
        <dbReference type="ARBA" id="ARBA00004496"/>
    </source>
</evidence>
<name>A0AA35VQM1_9SAUR</name>
<comment type="pathway">
    <text evidence="2">Amino-sugar metabolism; N-acetylneuraminate degradation.</text>
</comment>
<keyword evidence="8" id="KW-0704">Schiff base</keyword>
<dbReference type="AlphaFoldDB" id="A0AA35VQM1"/>
<dbReference type="EC" id="4.1.3.3" evidence="5"/>
<dbReference type="Gene3D" id="3.20.20.70">
    <property type="entry name" value="Aldolase class I"/>
    <property type="match status" value="1"/>
</dbReference>
<dbReference type="Proteomes" id="UP001178461">
    <property type="component" value="Unassembled WGS sequence"/>
</dbReference>
<evidence type="ECO:0000256" key="5">
    <source>
        <dbReference type="ARBA" id="ARBA00012911"/>
    </source>
</evidence>
<evidence type="ECO:0000313" key="11">
    <source>
        <dbReference type="EMBL" id="CAI7935389.1"/>
    </source>
</evidence>
<evidence type="ECO:0000256" key="9">
    <source>
        <dbReference type="ARBA" id="ARBA00023277"/>
    </source>
</evidence>
<evidence type="ECO:0000256" key="4">
    <source>
        <dbReference type="ARBA" id="ARBA00011881"/>
    </source>
</evidence>
<dbReference type="InterPro" id="IPR002220">
    <property type="entry name" value="DapA-like"/>
</dbReference>
<keyword evidence="6" id="KW-0963">Cytoplasm</keyword>
<comment type="caution">
    <text evidence="11">The sequence shown here is derived from an EMBL/GenBank/DDBJ whole genome shotgun (WGS) entry which is preliminary data.</text>
</comment>
<organism evidence="11 12">
    <name type="scientific">Podarcis lilfordi</name>
    <name type="common">Lilford's wall lizard</name>
    <dbReference type="NCBI Taxonomy" id="74358"/>
    <lineage>
        <taxon>Eukaryota</taxon>
        <taxon>Metazoa</taxon>
        <taxon>Chordata</taxon>
        <taxon>Craniata</taxon>
        <taxon>Vertebrata</taxon>
        <taxon>Euteleostomi</taxon>
        <taxon>Lepidosauria</taxon>
        <taxon>Squamata</taxon>
        <taxon>Bifurcata</taxon>
        <taxon>Unidentata</taxon>
        <taxon>Episquamata</taxon>
        <taxon>Laterata</taxon>
        <taxon>Lacertibaenia</taxon>
        <taxon>Lacertidae</taxon>
        <taxon>Podarcis</taxon>
    </lineage>
</organism>
<accession>A0AA35VQM1</accession>
<dbReference type="InterPro" id="IPR013785">
    <property type="entry name" value="Aldolase_TIM"/>
</dbReference>
<keyword evidence="9" id="KW-0119">Carbohydrate metabolism</keyword>
<evidence type="ECO:0000256" key="7">
    <source>
        <dbReference type="ARBA" id="ARBA00023239"/>
    </source>
</evidence>
<dbReference type="SUPFAM" id="SSF51569">
    <property type="entry name" value="Aldolase"/>
    <property type="match status" value="1"/>
</dbReference>
<sequence>MLEAFANGDLSLAQKYQCSTQELISFFMAQGFGVAETKAIVTLLSGIPMGPPRLPLSSASEEFIASVKPKLESLKNCCYS</sequence>
<dbReference type="GO" id="GO:0005737">
    <property type="term" value="C:cytoplasm"/>
    <property type="evidence" value="ECO:0007669"/>
    <property type="project" value="UniProtKB-SubCell"/>
</dbReference>
<reference evidence="11" key="1">
    <citation type="submission" date="2022-12" db="EMBL/GenBank/DDBJ databases">
        <authorList>
            <person name="Alioto T."/>
            <person name="Alioto T."/>
            <person name="Gomez Garrido J."/>
        </authorList>
    </citation>
    <scope>NUCLEOTIDE SEQUENCE</scope>
</reference>
<dbReference type="EMBL" id="CANTUW010000402">
    <property type="protein sequence ID" value="CAI7935389.1"/>
    <property type="molecule type" value="Genomic_DNA"/>
</dbReference>
<dbReference type="PANTHER" id="PTHR12128">
    <property type="entry name" value="DIHYDRODIPICOLINATE SYNTHASE"/>
    <property type="match status" value="1"/>
</dbReference>
<protein>
    <recommendedName>
        <fullName evidence="5">N-acetylneuraminate lyase</fullName>
        <ecNumber evidence="5">4.1.3.3</ecNumber>
    </recommendedName>
</protein>
<comment type="subunit">
    <text evidence="4">Homotetramer.</text>
</comment>
<keyword evidence="7 11" id="KW-0456">Lyase</keyword>
<evidence type="ECO:0000256" key="6">
    <source>
        <dbReference type="ARBA" id="ARBA00022490"/>
    </source>
</evidence>
<evidence type="ECO:0000313" key="12">
    <source>
        <dbReference type="Proteomes" id="UP001178461"/>
    </source>
</evidence>
<comment type="subcellular location">
    <subcellularLocation>
        <location evidence="1">Cytoplasm</location>
    </subcellularLocation>
</comment>
<proteinExistence type="inferred from homology"/>
<comment type="similarity">
    <text evidence="3">Belongs to the DapA family. NanA subfamily.</text>
</comment>
<evidence type="ECO:0000256" key="3">
    <source>
        <dbReference type="ARBA" id="ARBA00006324"/>
    </source>
</evidence>